<accession>A0A537LY50</accession>
<evidence type="ECO:0000256" key="2">
    <source>
        <dbReference type="ARBA" id="ARBA00022723"/>
    </source>
</evidence>
<dbReference type="PANTHER" id="PTHR21496:SF23">
    <property type="entry name" value="3-PHENYLPROPIONATE_CINNAMIC ACID DIOXYGENASE FERREDOXIN SUBUNIT"/>
    <property type="match status" value="1"/>
</dbReference>
<organism evidence="7 8">
    <name type="scientific">Candidatus Segetimicrobium genomatis</name>
    <dbReference type="NCBI Taxonomy" id="2569760"/>
    <lineage>
        <taxon>Bacteria</taxon>
        <taxon>Bacillati</taxon>
        <taxon>Candidatus Sysuimicrobiota</taxon>
        <taxon>Candidatus Sysuimicrobiia</taxon>
        <taxon>Candidatus Sysuimicrobiales</taxon>
        <taxon>Candidatus Segetimicrobiaceae</taxon>
        <taxon>Candidatus Segetimicrobium</taxon>
    </lineage>
</organism>
<dbReference type="SUPFAM" id="SSF50022">
    <property type="entry name" value="ISP domain"/>
    <property type="match status" value="1"/>
</dbReference>
<dbReference type="GO" id="GO:0016705">
    <property type="term" value="F:oxidoreductase activity, acting on paired donors, with incorporation or reduction of molecular oxygen"/>
    <property type="evidence" value="ECO:0007669"/>
    <property type="project" value="UniProtKB-ARBA"/>
</dbReference>
<dbReference type="PROSITE" id="PS51296">
    <property type="entry name" value="RIESKE"/>
    <property type="match status" value="1"/>
</dbReference>
<dbReference type="AlphaFoldDB" id="A0A537LY50"/>
<dbReference type="GO" id="GO:0004497">
    <property type="term" value="F:monooxygenase activity"/>
    <property type="evidence" value="ECO:0007669"/>
    <property type="project" value="UniProtKB-ARBA"/>
</dbReference>
<evidence type="ECO:0000259" key="5">
    <source>
        <dbReference type="PROSITE" id="PS51296"/>
    </source>
</evidence>
<evidence type="ECO:0000256" key="1">
    <source>
        <dbReference type="ARBA" id="ARBA00022714"/>
    </source>
</evidence>
<dbReference type="GO" id="GO:0051537">
    <property type="term" value="F:2 iron, 2 sulfur cluster binding"/>
    <property type="evidence" value="ECO:0007669"/>
    <property type="project" value="UniProtKB-KW"/>
</dbReference>
<dbReference type="Pfam" id="PF00355">
    <property type="entry name" value="Rieske"/>
    <property type="match status" value="1"/>
</dbReference>
<dbReference type="GO" id="GO:0046872">
    <property type="term" value="F:metal ion binding"/>
    <property type="evidence" value="ECO:0007669"/>
    <property type="project" value="UniProtKB-KW"/>
</dbReference>
<dbReference type="PANTHER" id="PTHR21496">
    <property type="entry name" value="FERREDOXIN-RELATED"/>
    <property type="match status" value="1"/>
</dbReference>
<dbReference type="InterPro" id="IPR036922">
    <property type="entry name" value="Rieske_2Fe-2S_sf"/>
</dbReference>
<dbReference type="Proteomes" id="UP000315217">
    <property type="component" value="Unassembled WGS sequence"/>
</dbReference>
<evidence type="ECO:0000313" key="6">
    <source>
        <dbReference type="EMBL" id="TMJ05843.1"/>
    </source>
</evidence>
<dbReference type="InterPro" id="IPR017941">
    <property type="entry name" value="Rieske_2Fe-2S"/>
</dbReference>
<dbReference type="Gene3D" id="2.102.10.10">
    <property type="entry name" value="Rieske [2Fe-2S] iron-sulphur domain"/>
    <property type="match status" value="1"/>
</dbReference>
<dbReference type="Proteomes" id="UP000318661">
    <property type="component" value="Unassembled WGS sequence"/>
</dbReference>
<name>A0A537LY50_9BACT</name>
<reference evidence="8 9" key="1">
    <citation type="journal article" date="2019" name="Nat. Microbiol.">
        <title>Mediterranean grassland soil C-N compound turnover is dependent on rainfall and depth, and is mediated by genomically divergent microorganisms.</title>
        <authorList>
            <person name="Diamond S."/>
            <person name="Andeer P.F."/>
            <person name="Li Z."/>
            <person name="Crits-Christoph A."/>
            <person name="Burstein D."/>
            <person name="Anantharaman K."/>
            <person name="Lane K.R."/>
            <person name="Thomas B.C."/>
            <person name="Pan C."/>
            <person name="Northen T.R."/>
            <person name="Banfield J.F."/>
        </authorList>
    </citation>
    <scope>NUCLEOTIDE SEQUENCE [LARGE SCALE GENOMIC DNA]</scope>
    <source>
        <strain evidence="7">NP_1</strain>
        <strain evidence="6">NP_2</strain>
    </source>
</reference>
<dbReference type="CDD" id="cd03528">
    <property type="entry name" value="Rieske_RO_ferredoxin"/>
    <property type="match status" value="1"/>
</dbReference>
<evidence type="ECO:0000313" key="8">
    <source>
        <dbReference type="Proteomes" id="UP000315217"/>
    </source>
</evidence>
<evidence type="ECO:0000313" key="7">
    <source>
        <dbReference type="EMBL" id="TMJ12930.1"/>
    </source>
</evidence>
<keyword evidence="2" id="KW-0479">Metal-binding</keyword>
<keyword evidence="4" id="KW-0411">Iron-sulfur</keyword>
<sequence length="110" mass="11608">MRHERSRTMATVKVAEVSDVPVGTGKVVQAGGKTLALFNLGGTFHALDNRCTHMGGPLGEGAVEGNRVTCPWHGSIFNITNGEVVGPPARRPVATFPVHVEGNKVLIDLP</sequence>
<keyword evidence="3" id="KW-0408">Iron</keyword>
<feature type="domain" description="Rieske" evidence="5">
    <location>
        <begin position="12"/>
        <end position="107"/>
    </location>
</feature>
<comment type="caution">
    <text evidence="7">The sequence shown here is derived from an EMBL/GenBank/DDBJ whole genome shotgun (WGS) entry which is preliminary data.</text>
</comment>
<dbReference type="EMBL" id="VBAI01000013">
    <property type="protein sequence ID" value="TMJ12930.1"/>
    <property type="molecule type" value="Genomic_DNA"/>
</dbReference>
<evidence type="ECO:0000256" key="3">
    <source>
        <dbReference type="ARBA" id="ARBA00023004"/>
    </source>
</evidence>
<evidence type="ECO:0000256" key="4">
    <source>
        <dbReference type="ARBA" id="ARBA00023014"/>
    </source>
</evidence>
<dbReference type="EMBL" id="VBAJ01000237">
    <property type="protein sequence ID" value="TMJ05843.1"/>
    <property type="molecule type" value="Genomic_DNA"/>
</dbReference>
<keyword evidence="1" id="KW-0001">2Fe-2S</keyword>
<proteinExistence type="predicted"/>
<protein>
    <submittedName>
        <fullName evidence="7">Non-heme iron oxygenase ferredoxin subunit</fullName>
    </submittedName>
</protein>
<evidence type="ECO:0000313" key="9">
    <source>
        <dbReference type="Proteomes" id="UP000318661"/>
    </source>
</evidence>
<gene>
    <name evidence="7" type="ORF">E6G98_01785</name>
    <name evidence="6" type="ORF">E6G99_09470</name>
</gene>